<comment type="function">
    <text evidence="19">Member of the two-component regulatory system NreB/NreC involved in the control of dissimilatory nitrate/nitrite reduction in response to oxygen. NreB functions as a direct oxygen sensor histidine kinase which is autophosphorylated, in the absence of oxygen, probably at the conserved histidine residue, and transfers its phosphate group probably to a conserved aspartate residue of NreC. NreB/NreC activates the expression of the nitrate (narGHJI) and nitrite (nir) reductase operons, as well as the putative nitrate transporter gene narT.</text>
</comment>
<evidence type="ECO:0000256" key="21">
    <source>
        <dbReference type="SAM" id="Phobius"/>
    </source>
</evidence>
<keyword evidence="12" id="KW-0479">Metal-binding</keyword>
<evidence type="ECO:0000256" key="9">
    <source>
        <dbReference type="ARBA" id="ARBA00022490"/>
    </source>
</evidence>
<keyword evidence="11 21" id="KW-0812">Transmembrane</keyword>
<comment type="catalytic activity">
    <reaction evidence="1">
        <text>ATP + protein L-histidine = ADP + protein N-phospho-L-histidine.</text>
        <dbReference type="EC" id="2.7.13.3"/>
    </reaction>
</comment>
<organism evidence="23 24">
    <name type="scientific">Geodermatophilus siccatus</name>
    <dbReference type="NCBI Taxonomy" id="1137991"/>
    <lineage>
        <taxon>Bacteria</taxon>
        <taxon>Bacillati</taxon>
        <taxon>Actinomycetota</taxon>
        <taxon>Actinomycetes</taxon>
        <taxon>Geodermatophilales</taxon>
        <taxon>Geodermatophilaceae</taxon>
        <taxon>Geodermatophilus</taxon>
    </lineage>
</organism>
<evidence type="ECO:0000256" key="16">
    <source>
        <dbReference type="ARBA" id="ARBA00023012"/>
    </source>
</evidence>
<evidence type="ECO:0000256" key="15">
    <source>
        <dbReference type="ARBA" id="ARBA00023004"/>
    </source>
</evidence>
<feature type="domain" description="Histidine kinase" evidence="22">
    <location>
        <begin position="349"/>
        <end position="443"/>
    </location>
</feature>
<evidence type="ECO:0000256" key="4">
    <source>
        <dbReference type="ARBA" id="ARBA00004651"/>
    </source>
</evidence>
<evidence type="ECO:0000256" key="13">
    <source>
        <dbReference type="ARBA" id="ARBA00022777"/>
    </source>
</evidence>
<keyword evidence="24" id="KW-1185">Reference proteome</keyword>
<reference evidence="24" key="1">
    <citation type="submission" date="2016-10" db="EMBL/GenBank/DDBJ databases">
        <authorList>
            <person name="Varghese N."/>
            <person name="Submissions S."/>
        </authorList>
    </citation>
    <scope>NUCLEOTIDE SEQUENCE [LARGE SCALE GENOMIC DNA]</scope>
    <source>
        <strain evidence="24">DSM 45419</strain>
    </source>
</reference>
<keyword evidence="7" id="KW-1003">Cell membrane</keyword>
<evidence type="ECO:0000256" key="19">
    <source>
        <dbReference type="ARBA" id="ARBA00024827"/>
    </source>
</evidence>
<evidence type="ECO:0000256" key="3">
    <source>
        <dbReference type="ARBA" id="ARBA00004496"/>
    </source>
</evidence>
<keyword evidence="16" id="KW-0902">Two-component regulatory system</keyword>
<keyword evidence="9" id="KW-0963">Cytoplasm</keyword>
<dbReference type="InterPro" id="IPR005467">
    <property type="entry name" value="His_kinase_dom"/>
</dbReference>
<dbReference type="InterPro" id="IPR011712">
    <property type="entry name" value="Sig_transdc_His_kin_sub3_dim/P"/>
</dbReference>
<evidence type="ECO:0000256" key="7">
    <source>
        <dbReference type="ARBA" id="ARBA00022475"/>
    </source>
</evidence>
<dbReference type="GO" id="GO:0005886">
    <property type="term" value="C:plasma membrane"/>
    <property type="evidence" value="ECO:0007669"/>
    <property type="project" value="UniProtKB-SubCell"/>
</dbReference>
<keyword evidence="10" id="KW-0808">Transferase</keyword>
<evidence type="ECO:0000256" key="11">
    <source>
        <dbReference type="ARBA" id="ARBA00022692"/>
    </source>
</evidence>
<name>A0A1G9PLJ3_9ACTN</name>
<dbReference type="InterPro" id="IPR036890">
    <property type="entry name" value="HATPase_C_sf"/>
</dbReference>
<sequence>MSAEPSSSPTSGPAPARRRTAWGRELAAFCAVALFVLLAVSAGTVWLSERIARDNALEEAEGIAERLAELLVAPVLADAMAGVPGRWEELDRDVRNRMSDGSVTRMVVWRATGEIVYSTEPGQQGRVIPPSDGLLAAVGGETVAEVDEQPETTPGDGPQTLLEVYTPLTVPGEQLVFEAYFAYDGIDRQAARLRGQIIPMAIGALVVLQLVQVPIATSLARRVRRQEAERTALVQRNVEASDRERRAIAADVHDGPVQDLAGVSYALSALRNSVPEERQPTVDKLVGAVRHAVQSLRRLMVDIYPPDLSGPGLAVAIADAAEPLRDAGIEVLMDAAPLQETAPDVTAVLYRTAKEALANVAHHAQAKRTWITLEETELRRGPAVRLEIADDGVGFPASTDKRAEGHLGLALLRDRVVDHGGVVTLGDRPGGGAVLTAVLPLHHGQ</sequence>
<comment type="subcellular location">
    <subcellularLocation>
        <location evidence="4">Cell membrane</location>
        <topology evidence="4">Multi-pass membrane protein</topology>
    </subcellularLocation>
    <subcellularLocation>
        <location evidence="3">Cytoplasm</location>
    </subcellularLocation>
</comment>
<dbReference type="PROSITE" id="PS50109">
    <property type="entry name" value="HIS_KIN"/>
    <property type="match status" value="1"/>
</dbReference>
<evidence type="ECO:0000256" key="5">
    <source>
        <dbReference type="ARBA" id="ARBA00012438"/>
    </source>
</evidence>
<feature type="transmembrane region" description="Helical" evidence="21">
    <location>
        <begin position="26"/>
        <end position="47"/>
    </location>
</feature>
<dbReference type="GO" id="GO:0046983">
    <property type="term" value="F:protein dimerization activity"/>
    <property type="evidence" value="ECO:0007669"/>
    <property type="project" value="InterPro"/>
</dbReference>
<dbReference type="EMBL" id="FNHE01000003">
    <property type="protein sequence ID" value="SDL99686.1"/>
    <property type="molecule type" value="Genomic_DNA"/>
</dbReference>
<keyword evidence="14 21" id="KW-1133">Transmembrane helix</keyword>
<dbReference type="PANTHER" id="PTHR24421:SF37">
    <property type="entry name" value="SENSOR HISTIDINE KINASE NARS"/>
    <property type="match status" value="1"/>
</dbReference>
<dbReference type="CDD" id="cd16917">
    <property type="entry name" value="HATPase_UhpB-NarQ-NarX-like"/>
    <property type="match status" value="1"/>
</dbReference>
<dbReference type="SUPFAM" id="SSF55874">
    <property type="entry name" value="ATPase domain of HSP90 chaperone/DNA topoisomerase II/histidine kinase"/>
    <property type="match status" value="1"/>
</dbReference>
<dbReference type="InterPro" id="IPR050482">
    <property type="entry name" value="Sensor_HK_TwoCompSys"/>
</dbReference>
<dbReference type="Pfam" id="PF02518">
    <property type="entry name" value="HATPase_c"/>
    <property type="match status" value="1"/>
</dbReference>
<evidence type="ECO:0000259" key="22">
    <source>
        <dbReference type="PROSITE" id="PS50109"/>
    </source>
</evidence>
<keyword evidence="8" id="KW-0004">4Fe-4S</keyword>
<proteinExistence type="predicted"/>
<dbReference type="GO" id="GO:0005737">
    <property type="term" value="C:cytoplasm"/>
    <property type="evidence" value="ECO:0007669"/>
    <property type="project" value="UniProtKB-SubCell"/>
</dbReference>
<accession>A0A1G9PLJ3</accession>
<dbReference type="RefSeq" id="WP_091215343.1">
    <property type="nucleotide sequence ID" value="NZ_FNHE01000003.1"/>
</dbReference>
<evidence type="ECO:0000256" key="18">
    <source>
        <dbReference type="ARBA" id="ARBA00023136"/>
    </source>
</evidence>
<evidence type="ECO:0000256" key="1">
    <source>
        <dbReference type="ARBA" id="ARBA00000085"/>
    </source>
</evidence>
<keyword evidence="18 21" id="KW-0472">Membrane</keyword>
<evidence type="ECO:0000256" key="12">
    <source>
        <dbReference type="ARBA" id="ARBA00022723"/>
    </source>
</evidence>
<evidence type="ECO:0000313" key="24">
    <source>
        <dbReference type="Proteomes" id="UP000198680"/>
    </source>
</evidence>
<dbReference type="InterPro" id="IPR003594">
    <property type="entry name" value="HATPase_dom"/>
</dbReference>
<dbReference type="Pfam" id="PF07730">
    <property type="entry name" value="HisKA_3"/>
    <property type="match status" value="1"/>
</dbReference>
<protein>
    <recommendedName>
        <fullName evidence="6">Oxygen sensor histidine kinase NreB</fullName>
        <ecNumber evidence="5">2.7.13.3</ecNumber>
    </recommendedName>
    <alternativeName>
        <fullName evidence="20">Nitrogen regulation protein B</fullName>
    </alternativeName>
</protein>
<evidence type="ECO:0000256" key="6">
    <source>
        <dbReference type="ARBA" id="ARBA00017322"/>
    </source>
</evidence>
<dbReference type="GO" id="GO:0046872">
    <property type="term" value="F:metal ion binding"/>
    <property type="evidence" value="ECO:0007669"/>
    <property type="project" value="UniProtKB-KW"/>
</dbReference>
<dbReference type="Proteomes" id="UP000198680">
    <property type="component" value="Unassembled WGS sequence"/>
</dbReference>
<evidence type="ECO:0000256" key="10">
    <source>
        <dbReference type="ARBA" id="ARBA00022679"/>
    </source>
</evidence>
<evidence type="ECO:0000256" key="14">
    <source>
        <dbReference type="ARBA" id="ARBA00022989"/>
    </source>
</evidence>
<gene>
    <name evidence="23" type="ORF">SAMN05660642_01278</name>
</gene>
<dbReference type="PRINTS" id="PR00344">
    <property type="entry name" value="BCTRLSENSOR"/>
</dbReference>
<evidence type="ECO:0000256" key="2">
    <source>
        <dbReference type="ARBA" id="ARBA00001966"/>
    </source>
</evidence>
<dbReference type="OrthoDB" id="9764154at2"/>
<evidence type="ECO:0000256" key="17">
    <source>
        <dbReference type="ARBA" id="ARBA00023014"/>
    </source>
</evidence>
<dbReference type="Gene3D" id="3.30.565.10">
    <property type="entry name" value="Histidine kinase-like ATPase, C-terminal domain"/>
    <property type="match status" value="1"/>
</dbReference>
<evidence type="ECO:0000313" key="23">
    <source>
        <dbReference type="EMBL" id="SDL99686.1"/>
    </source>
</evidence>
<evidence type="ECO:0000256" key="20">
    <source>
        <dbReference type="ARBA" id="ARBA00030800"/>
    </source>
</evidence>
<dbReference type="SMART" id="SM00387">
    <property type="entry name" value="HATPase_c"/>
    <property type="match status" value="1"/>
</dbReference>
<dbReference type="AlphaFoldDB" id="A0A1G9PLJ3"/>
<dbReference type="GO" id="GO:0000155">
    <property type="term" value="F:phosphorelay sensor kinase activity"/>
    <property type="evidence" value="ECO:0007669"/>
    <property type="project" value="InterPro"/>
</dbReference>
<dbReference type="InterPro" id="IPR004358">
    <property type="entry name" value="Sig_transdc_His_kin-like_C"/>
</dbReference>
<dbReference type="Gene3D" id="1.20.5.1930">
    <property type="match status" value="1"/>
</dbReference>
<dbReference type="PANTHER" id="PTHR24421">
    <property type="entry name" value="NITRATE/NITRITE SENSOR PROTEIN NARX-RELATED"/>
    <property type="match status" value="1"/>
</dbReference>
<keyword evidence="15" id="KW-0408">Iron</keyword>
<keyword evidence="13 23" id="KW-0418">Kinase</keyword>
<dbReference type="STRING" id="1137991.SAMN05660642_01278"/>
<dbReference type="EC" id="2.7.13.3" evidence="5"/>
<keyword evidence="17" id="KW-0411">Iron-sulfur</keyword>
<dbReference type="GO" id="GO:0051539">
    <property type="term" value="F:4 iron, 4 sulfur cluster binding"/>
    <property type="evidence" value="ECO:0007669"/>
    <property type="project" value="UniProtKB-KW"/>
</dbReference>
<evidence type="ECO:0000256" key="8">
    <source>
        <dbReference type="ARBA" id="ARBA00022485"/>
    </source>
</evidence>
<comment type="cofactor">
    <cofactor evidence="2">
        <name>[4Fe-4S] cluster</name>
        <dbReference type="ChEBI" id="CHEBI:49883"/>
    </cofactor>
</comment>